<dbReference type="InterPro" id="IPR018994">
    <property type="entry name" value="DUF2002"/>
</dbReference>
<evidence type="ECO:0000259" key="1">
    <source>
        <dbReference type="Pfam" id="PF13391"/>
    </source>
</evidence>
<sequence length="273" mass="31462">MITLKEIEDVLNEFNATERHEVKYAILFFLPTLKQYLYINKQSGTKASGLVIHPRFEAYKNELLMIKGVETTGTLNHKSSMRKFPKRLHGGEQPIPYGVPFGFETKQVMREFLNKLAAIKPYYMRKPESEIADAKNSGEFEQLTETEVERLISCRRGQGKYRKDLIDLWGKCSVTECKQVEILRASHIKPWRDATNYERLDPYNGLLLTPNLDTLFDSGMISFDSTGNILISTVLDQSTLMALNVNSGLKLSTLNTKTDKYLKYHREFIFQSE</sequence>
<dbReference type="RefSeq" id="WP_005424003.1">
    <property type="nucleotide sequence ID" value="NZ_JH584329.1"/>
</dbReference>
<dbReference type="InterPro" id="IPR003615">
    <property type="entry name" value="HNH_nuc"/>
</dbReference>
<name>A0AAV3EMD2_ALIFS</name>
<comment type="caution">
    <text evidence="2">The sequence shown here is derived from an EMBL/GenBank/DDBJ whole genome shotgun (WGS) entry which is preliminary data.</text>
</comment>
<dbReference type="Pfam" id="PF09400">
    <property type="entry name" value="DUF2002"/>
    <property type="match status" value="1"/>
</dbReference>
<dbReference type="Proteomes" id="UP000004521">
    <property type="component" value="Unassembled WGS sequence"/>
</dbReference>
<organism evidence="2 3">
    <name type="scientific">Aliivibrio fischeri SR5</name>
    <dbReference type="NCBI Taxonomy" id="1088719"/>
    <lineage>
        <taxon>Bacteria</taxon>
        <taxon>Pseudomonadati</taxon>
        <taxon>Pseudomonadota</taxon>
        <taxon>Gammaproteobacteria</taxon>
        <taxon>Vibrionales</taxon>
        <taxon>Vibrionaceae</taxon>
        <taxon>Aliivibrio</taxon>
    </lineage>
</organism>
<protein>
    <recommendedName>
        <fullName evidence="1">HNH nuclease domain-containing protein</fullName>
    </recommendedName>
</protein>
<dbReference type="Pfam" id="PF13391">
    <property type="entry name" value="HNH_2"/>
    <property type="match status" value="1"/>
</dbReference>
<dbReference type="SUPFAM" id="SSF159894">
    <property type="entry name" value="YgaC/TfoX-N like"/>
    <property type="match status" value="1"/>
</dbReference>
<dbReference type="AlphaFoldDB" id="A0AAV3EMD2"/>
<reference evidence="2 3" key="1">
    <citation type="journal article" date="2012" name="J. Bacteriol.">
        <title>Draft Genome Sequence of Vibrio fischeri SR5, a Strain Isolated from the Light Organ of the Mediterranean Squid Sepiola robusta.</title>
        <authorList>
            <person name="Gyllborg M.C."/>
            <person name="Sahl J.W."/>
            <person name="Cronin D.C.III."/>
            <person name="Rasko D.A."/>
            <person name="Mandel M.J."/>
        </authorList>
    </citation>
    <scope>NUCLEOTIDE SEQUENCE [LARGE SCALE GENOMIC DNA]</scope>
    <source>
        <strain evidence="2 3">SR5</strain>
    </source>
</reference>
<evidence type="ECO:0000313" key="3">
    <source>
        <dbReference type="Proteomes" id="UP000004521"/>
    </source>
</evidence>
<feature type="domain" description="HNH nuclease" evidence="1">
    <location>
        <begin position="172"/>
        <end position="224"/>
    </location>
</feature>
<dbReference type="Gene3D" id="3.90.1150.40">
    <property type="entry name" value="Protein of unknown function DUF2002"/>
    <property type="match status" value="1"/>
</dbReference>
<dbReference type="EMBL" id="AHIH01000015">
    <property type="protein sequence ID" value="EHN67990.1"/>
    <property type="molecule type" value="Genomic_DNA"/>
</dbReference>
<accession>A0AAV3EMD2</accession>
<evidence type="ECO:0000313" key="2">
    <source>
        <dbReference type="EMBL" id="EHN67990.1"/>
    </source>
</evidence>
<gene>
    <name evidence="2" type="ORF">VFSR5_2715</name>
</gene>
<proteinExistence type="predicted"/>